<dbReference type="InterPro" id="IPR051021">
    <property type="entry name" value="Mito_Ser/Thr_phosphatase"/>
</dbReference>
<organism evidence="2 3">
    <name type="scientific">Parasulfitobacter algicola</name>
    <dbReference type="NCBI Taxonomy" id="2614809"/>
    <lineage>
        <taxon>Bacteria</taxon>
        <taxon>Pseudomonadati</taxon>
        <taxon>Pseudomonadota</taxon>
        <taxon>Alphaproteobacteria</taxon>
        <taxon>Rhodobacterales</taxon>
        <taxon>Roseobacteraceae</taxon>
        <taxon>Parasulfitobacter</taxon>
    </lineage>
</organism>
<sequence>MVEITLVRHGQAQTGAGDEESYDRLSDLGRTQAQWLGQHFKATERTFDHMICGTLKRHIGTAKAIQENLPLEIQQDPRLNEMDYFGLAKSLEETHAVQFPTDRESFITHVSQILTVWQSGEIASHLETFEAFQTRTKAIIDMAENLGGRVLLVTSGGFIGMAMRILLQLEVRSYANVLLQIHNTSLHRYVKAGDHLVLDAFNAIPHLEMPDRAFARTYI</sequence>
<dbReference type="PANTHER" id="PTHR20935">
    <property type="entry name" value="PHOSPHOGLYCERATE MUTASE-RELATED"/>
    <property type="match status" value="1"/>
</dbReference>
<dbReference type="RefSeq" id="WP_174137549.1">
    <property type="nucleotide sequence ID" value="NZ_JABUFE010000004.1"/>
</dbReference>
<evidence type="ECO:0000313" key="3">
    <source>
        <dbReference type="Proteomes" id="UP000777935"/>
    </source>
</evidence>
<dbReference type="Proteomes" id="UP000777935">
    <property type="component" value="Unassembled WGS sequence"/>
</dbReference>
<accession>A0ABX2IRP2</accession>
<name>A0ABX2IRP2_9RHOB</name>
<keyword evidence="3" id="KW-1185">Reference proteome</keyword>
<comment type="caution">
    <text evidence="2">The sequence shown here is derived from an EMBL/GenBank/DDBJ whole genome shotgun (WGS) entry which is preliminary data.</text>
</comment>
<dbReference type="SUPFAM" id="SSF53254">
    <property type="entry name" value="Phosphoglycerate mutase-like"/>
    <property type="match status" value="1"/>
</dbReference>
<protein>
    <submittedName>
        <fullName evidence="2">Histidine phosphatase family protein</fullName>
    </submittedName>
</protein>
<dbReference type="PANTHER" id="PTHR20935:SF0">
    <property type="entry name" value="SERINE_THREONINE-PROTEIN PHOSPHATASE PGAM5, MITOCHONDRIAL"/>
    <property type="match status" value="1"/>
</dbReference>
<evidence type="ECO:0000256" key="1">
    <source>
        <dbReference type="ARBA" id="ARBA00022801"/>
    </source>
</evidence>
<reference evidence="2 3" key="1">
    <citation type="submission" date="2020-06" db="EMBL/GenBank/DDBJ databases">
        <title>Sulfitobacter algicola sp. nov., isolated from green algae.</title>
        <authorList>
            <person name="Wang C."/>
        </authorList>
    </citation>
    <scope>NUCLEOTIDE SEQUENCE [LARGE SCALE GENOMIC DNA]</scope>
    <source>
        <strain evidence="2 3">1151</strain>
    </source>
</reference>
<evidence type="ECO:0000313" key="2">
    <source>
        <dbReference type="EMBL" id="NSX54980.1"/>
    </source>
</evidence>
<proteinExistence type="predicted"/>
<dbReference type="Pfam" id="PF00300">
    <property type="entry name" value="His_Phos_1"/>
    <property type="match status" value="1"/>
</dbReference>
<keyword evidence="1" id="KW-0378">Hydrolase</keyword>
<dbReference type="InterPro" id="IPR029033">
    <property type="entry name" value="His_PPase_superfam"/>
</dbReference>
<dbReference type="SMART" id="SM00855">
    <property type="entry name" value="PGAM"/>
    <property type="match status" value="1"/>
</dbReference>
<dbReference type="InterPro" id="IPR013078">
    <property type="entry name" value="His_Pase_superF_clade-1"/>
</dbReference>
<dbReference type="Gene3D" id="3.40.50.1240">
    <property type="entry name" value="Phosphoglycerate mutase-like"/>
    <property type="match status" value="1"/>
</dbReference>
<gene>
    <name evidence="2" type="ORF">HRQ87_09215</name>
</gene>
<dbReference type="CDD" id="cd07067">
    <property type="entry name" value="HP_PGM_like"/>
    <property type="match status" value="1"/>
</dbReference>
<dbReference type="EMBL" id="JABUFE010000004">
    <property type="protein sequence ID" value="NSX54980.1"/>
    <property type="molecule type" value="Genomic_DNA"/>
</dbReference>